<dbReference type="AlphaFoldDB" id="B0W2L0"/>
<protein>
    <submittedName>
        <fullName evidence="3 4">Fibrinogen and fibronectin</fullName>
    </submittedName>
</protein>
<dbReference type="SUPFAM" id="SSF56496">
    <property type="entry name" value="Fibrinogen C-terminal domain-like"/>
    <property type="match status" value="1"/>
</dbReference>
<dbReference type="VEuPathDB" id="VectorBase:CPIJ001260"/>
<dbReference type="InParanoid" id="B0W2L0"/>
<dbReference type="VEuPathDB" id="VectorBase:CQUJHB005760"/>
<dbReference type="PANTHER" id="PTHR19143:SF327">
    <property type="entry name" value="FI21813P1-RELATED"/>
    <property type="match status" value="1"/>
</dbReference>
<dbReference type="Pfam" id="PF00147">
    <property type="entry name" value="Fibrinogen_C"/>
    <property type="match status" value="1"/>
</dbReference>
<reference evidence="4" key="2">
    <citation type="submission" date="2020-05" db="UniProtKB">
        <authorList>
            <consortium name="EnsemblMetazoa"/>
        </authorList>
    </citation>
    <scope>IDENTIFICATION</scope>
    <source>
        <strain evidence="4">JHB</strain>
    </source>
</reference>
<dbReference type="OrthoDB" id="6145874at2759"/>
<dbReference type="Gene3D" id="3.90.215.10">
    <property type="entry name" value="Gamma Fibrinogen, chain A, domain 1"/>
    <property type="match status" value="1"/>
</dbReference>
<sequence length="239" mass="26704">MLEIEQIVFIPDVAKPDANKYGHELLKTTVPPKKKLQPWIRTSTAKSKLTSLTSSSTSTTTEDPNTYKIHFPTESPEPEPATTPKHGPIPKPPQVFRYARNYLNGTWTIIHSRYDGSISFNRSWAEYRAQFGRLPGEYWMGLEALHQLTKSGEYELLVLLKGFDGTVKTAMYDSFWVGSEAANYRLALGPFVGGDAGDSFSGASGQMFSTYDRDNDRSLCASCAEVLHSGWWFKDCADA</sequence>
<organism>
    <name type="scientific">Culex quinquefasciatus</name>
    <name type="common">Southern house mosquito</name>
    <name type="synonym">Culex pungens</name>
    <dbReference type="NCBI Taxonomy" id="7176"/>
    <lineage>
        <taxon>Eukaryota</taxon>
        <taxon>Metazoa</taxon>
        <taxon>Ecdysozoa</taxon>
        <taxon>Arthropoda</taxon>
        <taxon>Hexapoda</taxon>
        <taxon>Insecta</taxon>
        <taxon>Pterygota</taxon>
        <taxon>Neoptera</taxon>
        <taxon>Endopterygota</taxon>
        <taxon>Diptera</taxon>
        <taxon>Nematocera</taxon>
        <taxon>Culicoidea</taxon>
        <taxon>Culicidae</taxon>
        <taxon>Culicinae</taxon>
        <taxon>Culicini</taxon>
        <taxon>Culex</taxon>
        <taxon>Culex</taxon>
    </lineage>
</organism>
<evidence type="ECO:0000313" key="4">
    <source>
        <dbReference type="EnsemblMetazoa" id="CPIJ001260-PA"/>
    </source>
</evidence>
<evidence type="ECO:0000259" key="2">
    <source>
        <dbReference type="PROSITE" id="PS51406"/>
    </source>
</evidence>
<dbReference type="InterPro" id="IPR050373">
    <property type="entry name" value="Fibrinogen_C-term_domain"/>
</dbReference>
<feature type="region of interest" description="Disordered" evidence="1">
    <location>
        <begin position="50"/>
        <end position="90"/>
    </location>
</feature>
<dbReference type="GO" id="GO:0005615">
    <property type="term" value="C:extracellular space"/>
    <property type="evidence" value="ECO:0007669"/>
    <property type="project" value="TreeGrafter"/>
</dbReference>
<dbReference type="STRING" id="7176.B0W2L0"/>
<dbReference type="KEGG" id="cqu:CpipJ_CPIJ001260"/>
<dbReference type="InterPro" id="IPR014716">
    <property type="entry name" value="Fibrinogen_a/b/g_C_1"/>
</dbReference>
<dbReference type="EMBL" id="DS231827">
    <property type="protein sequence ID" value="EDS29318.1"/>
    <property type="molecule type" value="Genomic_DNA"/>
</dbReference>
<feature type="compositionally biased region" description="Low complexity" evidence="1">
    <location>
        <begin position="50"/>
        <end position="61"/>
    </location>
</feature>
<dbReference type="PANTHER" id="PTHR19143">
    <property type="entry name" value="FIBRINOGEN/TENASCIN/ANGIOPOEITIN"/>
    <property type="match status" value="1"/>
</dbReference>
<dbReference type="EnsemblMetazoa" id="CPIJ001260-RA">
    <property type="protein sequence ID" value="CPIJ001260-PA"/>
    <property type="gene ID" value="CPIJ001260"/>
</dbReference>
<dbReference type="eggNOG" id="KOG2579">
    <property type="taxonomic scope" value="Eukaryota"/>
</dbReference>
<name>B0W2L0_CULQU</name>
<dbReference type="InterPro" id="IPR036056">
    <property type="entry name" value="Fibrinogen-like_C"/>
</dbReference>
<proteinExistence type="predicted"/>
<dbReference type="Proteomes" id="UP000002320">
    <property type="component" value="Unassembled WGS sequence"/>
</dbReference>
<gene>
    <name evidence="4" type="primary">6032293</name>
    <name evidence="3" type="ORF">CpipJ_CPIJ001260</name>
</gene>
<feature type="domain" description="Fibrinogen C-terminal" evidence="2">
    <location>
        <begin position="55"/>
        <end position="239"/>
    </location>
</feature>
<reference evidence="3" key="1">
    <citation type="submission" date="2007-03" db="EMBL/GenBank/DDBJ databases">
        <title>Annotation of Culex pipiens quinquefasciatus.</title>
        <authorList>
            <consortium name="The Broad Institute Genome Sequencing Platform"/>
            <person name="Atkinson P.W."/>
            <person name="Hemingway J."/>
            <person name="Christensen B.M."/>
            <person name="Higgs S."/>
            <person name="Kodira C."/>
            <person name="Hannick L."/>
            <person name="Megy K."/>
            <person name="O'Leary S."/>
            <person name="Pearson M."/>
            <person name="Haas B.J."/>
            <person name="Mauceli E."/>
            <person name="Wortman J.R."/>
            <person name="Lee N.H."/>
            <person name="Guigo R."/>
            <person name="Stanke M."/>
            <person name="Alvarado L."/>
            <person name="Amedeo P."/>
            <person name="Antoine C.H."/>
            <person name="Arensburger P."/>
            <person name="Bidwell S.L."/>
            <person name="Crawford M."/>
            <person name="Camaro F."/>
            <person name="Devon K."/>
            <person name="Engels R."/>
            <person name="Hammond M."/>
            <person name="Howarth C."/>
            <person name="Koehrsen M."/>
            <person name="Lawson D."/>
            <person name="Montgomery P."/>
            <person name="Nene V."/>
            <person name="Nusbaum C."/>
            <person name="Puiu D."/>
            <person name="Romero-Severson J."/>
            <person name="Severson D.W."/>
            <person name="Shumway M."/>
            <person name="Sisk P."/>
            <person name="Stolte C."/>
            <person name="Zeng Q."/>
            <person name="Eisenstadt E."/>
            <person name="Fraser-Liggett C."/>
            <person name="Strausberg R."/>
            <person name="Galagan J."/>
            <person name="Birren B."/>
            <person name="Collins F.H."/>
        </authorList>
    </citation>
    <scope>NUCLEOTIDE SEQUENCE [LARGE SCALE GENOMIC DNA]</scope>
    <source>
        <strain evidence="3">JHB</strain>
    </source>
</reference>
<dbReference type="SMART" id="SM00186">
    <property type="entry name" value="FBG"/>
    <property type="match status" value="1"/>
</dbReference>
<evidence type="ECO:0000313" key="5">
    <source>
        <dbReference type="Proteomes" id="UP000002320"/>
    </source>
</evidence>
<accession>B0W2L0</accession>
<keyword evidence="5" id="KW-1185">Reference proteome</keyword>
<evidence type="ECO:0000313" key="3">
    <source>
        <dbReference type="EMBL" id="EDS29318.1"/>
    </source>
</evidence>
<evidence type="ECO:0000256" key="1">
    <source>
        <dbReference type="SAM" id="MobiDB-lite"/>
    </source>
</evidence>
<dbReference type="HOGENOM" id="CLU_038628_7_3_1"/>
<dbReference type="PROSITE" id="PS51406">
    <property type="entry name" value="FIBRINOGEN_C_2"/>
    <property type="match status" value="1"/>
</dbReference>
<dbReference type="InterPro" id="IPR002181">
    <property type="entry name" value="Fibrinogen_a/b/g_C_dom"/>
</dbReference>